<gene>
    <name evidence="1" type="ORF">HMPREF1129_1394</name>
</gene>
<reference evidence="1 2" key="1">
    <citation type="submission" date="2012-07" db="EMBL/GenBank/DDBJ databases">
        <authorList>
            <person name="Durkin A.S."/>
            <person name="McCorrison J."/>
            <person name="Torralba M."/>
            <person name="Gillis M."/>
            <person name="Methe B."/>
            <person name="Sutton G."/>
            <person name="Nelson K.E."/>
        </authorList>
    </citation>
    <scope>NUCLEOTIDE SEQUENCE [LARGE SCALE GENOMIC DNA]</scope>
    <source>
        <strain evidence="2">ATCC 12104 / DSM 43013 / CCUG 2238 / JCM 8349 / NCTC 10301 / Howell 279</strain>
    </source>
</reference>
<proteinExistence type="predicted"/>
<protein>
    <submittedName>
        <fullName evidence="1">Uncharacterized protein</fullName>
    </submittedName>
</protein>
<evidence type="ECO:0000313" key="1">
    <source>
        <dbReference type="EMBL" id="EJN85119.1"/>
    </source>
</evidence>
<feature type="non-terminal residue" evidence="1">
    <location>
        <position position="59"/>
    </location>
</feature>
<dbReference type="Proteomes" id="UP000007814">
    <property type="component" value="Unassembled WGS sequence"/>
</dbReference>
<name>J3JK78_ACTNH</name>
<comment type="caution">
    <text evidence="1">The sequence shown here is derived from an EMBL/GenBank/DDBJ whole genome shotgun (WGS) entry which is preliminary data.</text>
</comment>
<dbReference type="EMBL" id="ALJK01000095">
    <property type="protein sequence ID" value="EJN85119.1"/>
    <property type="molecule type" value="Genomic_DNA"/>
</dbReference>
<sequence length="59" mass="5697">MRAVLLAELGPAGDEHGSGLRSLVCGSGLGGRRLLGGLLLLGVLTRTALAAVATTAAAA</sequence>
<evidence type="ECO:0000313" key="2">
    <source>
        <dbReference type="Proteomes" id="UP000007814"/>
    </source>
</evidence>
<accession>J3JK78</accession>
<dbReference type="AlphaFoldDB" id="J3JK78"/>
<organism evidence="1 2">
    <name type="scientific">Actinomyces naeslundii (strain ATCC 12104 / DSM 43013 / CCUG 2238 / JCM 8349 / NCTC 10301 / Howell 279)</name>
    <dbReference type="NCBI Taxonomy" id="1115803"/>
    <lineage>
        <taxon>Bacteria</taxon>
        <taxon>Bacillati</taxon>
        <taxon>Actinomycetota</taxon>
        <taxon>Actinomycetes</taxon>
        <taxon>Actinomycetales</taxon>
        <taxon>Actinomycetaceae</taxon>
        <taxon>Actinomyces</taxon>
    </lineage>
</organism>